<reference evidence="4 5" key="1">
    <citation type="submission" date="2014-04" db="EMBL/GenBank/DDBJ databases">
        <authorList>
            <consortium name="DOE Joint Genome Institute"/>
            <person name="Kuo A."/>
            <person name="Martino E."/>
            <person name="Perotto S."/>
            <person name="Kohler A."/>
            <person name="Nagy L.G."/>
            <person name="Floudas D."/>
            <person name="Copeland A."/>
            <person name="Barry K.W."/>
            <person name="Cichocki N."/>
            <person name="Veneault-Fourrey C."/>
            <person name="LaButti K."/>
            <person name="Lindquist E.A."/>
            <person name="Lipzen A."/>
            <person name="Lundell T."/>
            <person name="Morin E."/>
            <person name="Murat C."/>
            <person name="Sun H."/>
            <person name="Tunlid A."/>
            <person name="Henrissat B."/>
            <person name="Grigoriev I.V."/>
            <person name="Hibbett D.S."/>
            <person name="Martin F."/>
            <person name="Nordberg H.P."/>
            <person name="Cantor M.N."/>
            <person name="Hua S.X."/>
        </authorList>
    </citation>
    <scope>NUCLEOTIDE SEQUENCE [LARGE SCALE GENOMIC DNA]</scope>
    <source>
        <strain evidence="4 5">Zn</strain>
    </source>
</reference>
<dbReference type="InParanoid" id="A0A0C3GWE9"/>
<keyword evidence="2" id="KW-0963">Cytoplasm</keyword>
<dbReference type="PANTHER" id="PTHR11249">
    <property type="entry name" value="GLIAL FACTOR NATURATION FACTOR"/>
    <property type="match status" value="1"/>
</dbReference>
<sequence length="142" mass="16052">MASESRLYTFSQETKDHLRKFRLGTSRANEPQAVIYLIDKTTLEIKQDEDKTVYKKLQDIGDDLPDHSPRFVLLSYPLTLPSGRLSVPYVMLFYLPPTCNSELRMLYASAKELMRNTAEVGKVIEIESADDVVGLPQQLGAA</sequence>
<dbReference type="EMBL" id="KN832877">
    <property type="protein sequence ID" value="KIN00416.1"/>
    <property type="molecule type" value="Genomic_DNA"/>
</dbReference>
<keyword evidence="2" id="KW-0539">Nucleus</keyword>
<comment type="similarity">
    <text evidence="1 2">Belongs to the actin-binding proteins ADF family. GMF subfamily.</text>
</comment>
<name>A0A0C3GWE9_OIDMZ</name>
<dbReference type="PROSITE" id="PS51263">
    <property type="entry name" value="ADF_H"/>
    <property type="match status" value="1"/>
</dbReference>
<dbReference type="Gene3D" id="3.40.20.10">
    <property type="entry name" value="Severin"/>
    <property type="match status" value="1"/>
</dbReference>
<dbReference type="CDD" id="cd11283">
    <property type="entry name" value="ADF_GMF-beta_like"/>
    <property type="match status" value="1"/>
</dbReference>
<dbReference type="AlphaFoldDB" id="A0A0C3GWE9"/>
<dbReference type="FunFam" id="3.40.20.10:FF:000048">
    <property type="entry name" value="Putative gmf family protein"/>
    <property type="match status" value="1"/>
</dbReference>
<dbReference type="SMART" id="SM00102">
    <property type="entry name" value="ADF"/>
    <property type="match status" value="1"/>
</dbReference>
<dbReference type="InterPro" id="IPR011171">
    <property type="entry name" value="GMF"/>
</dbReference>
<protein>
    <recommendedName>
        <fullName evidence="3">ADF-H domain-containing protein</fullName>
    </recommendedName>
</protein>
<dbReference type="PANTHER" id="PTHR11249:SF2">
    <property type="entry name" value="GLIA MATURATION FACTOR"/>
    <property type="match status" value="1"/>
</dbReference>
<dbReference type="GO" id="GO:0030479">
    <property type="term" value="C:actin cortical patch"/>
    <property type="evidence" value="ECO:0007669"/>
    <property type="project" value="EnsemblFungi"/>
</dbReference>
<accession>A0A0C3GWE9</accession>
<comment type="subcellular location">
    <subcellularLocation>
        <location evidence="2">Cytoplasm</location>
    </subcellularLocation>
    <subcellularLocation>
        <location evidence="2">Nucleus</location>
    </subcellularLocation>
</comment>
<evidence type="ECO:0000313" key="4">
    <source>
        <dbReference type="EMBL" id="KIN00416.1"/>
    </source>
</evidence>
<dbReference type="Pfam" id="PF00241">
    <property type="entry name" value="Cofilin_ADF"/>
    <property type="match status" value="1"/>
</dbReference>
<dbReference type="GO" id="GO:0034316">
    <property type="term" value="P:negative regulation of Arp2/3 complex-mediated actin nucleation"/>
    <property type="evidence" value="ECO:0007669"/>
    <property type="project" value="EnsemblFungi"/>
</dbReference>
<dbReference type="Proteomes" id="UP000054321">
    <property type="component" value="Unassembled WGS sequence"/>
</dbReference>
<dbReference type="GO" id="GO:0071846">
    <property type="term" value="P:actin filament debranching"/>
    <property type="evidence" value="ECO:0007669"/>
    <property type="project" value="EnsemblFungi"/>
</dbReference>
<dbReference type="GO" id="GO:0071933">
    <property type="term" value="F:Arp2/3 complex binding"/>
    <property type="evidence" value="ECO:0007669"/>
    <property type="project" value="EnsemblFungi"/>
</dbReference>
<dbReference type="GO" id="GO:0003779">
    <property type="term" value="F:actin binding"/>
    <property type="evidence" value="ECO:0007669"/>
    <property type="project" value="InterPro"/>
</dbReference>
<proteinExistence type="inferred from homology"/>
<dbReference type="PIRSF" id="PIRSF001788">
    <property type="entry name" value="GMF-beta"/>
    <property type="match status" value="1"/>
</dbReference>
<evidence type="ECO:0000256" key="2">
    <source>
        <dbReference type="PIRNR" id="PIRNR001788"/>
    </source>
</evidence>
<evidence type="ECO:0000259" key="3">
    <source>
        <dbReference type="PROSITE" id="PS51263"/>
    </source>
</evidence>
<dbReference type="GO" id="GO:0005634">
    <property type="term" value="C:nucleus"/>
    <property type="evidence" value="ECO:0007669"/>
    <property type="project" value="UniProtKB-SubCell"/>
</dbReference>
<dbReference type="OrthoDB" id="3919494at2759"/>
<dbReference type="InterPro" id="IPR029006">
    <property type="entry name" value="ADF-H/Gelsolin-like_dom_sf"/>
</dbReference>
<reference evidence="5" key="2">
    <citation type="submission" date="2015-01" db="EMBL/GenBank/DDBJ databases">
        <title>Evolutionary Origins and Diversification of the Mycorrhizal Mutualists.</title>
        <authorList>
            <consortium name="DOE Joint Genome Institute"/>
            <consortium name="Mycorrhizal Genomics Consortium"/>
            <person name="Kohler A."/>
            <person name="Kuo A."/>
            <person name="Nagy L.G."/>
            <person name="Floudas D."/>
            <person name="Copeland A."/>
            <person name="Barry K.W."/>
            <person name="Cichocki N."/>
            <person name="Veneault-Fourrey C."/>
            <person name="LaButti K."/>
            <person name="Lindquist E.A."/>
            <person name="Lipzen A."/>
            <person name="Lundell T."/>
            <person name="Morin E."/>
            <person name="Murat C."/>
            <person name="Riley R."/>
            <person name="Ohm R."/>
            <person name="Sun H."/>
            <person name="Tunlid A."/>
            <person name="Henrissat B."/>
            <person name="Grigoriev I.V."/>
            <person name="Hibbett D.S."/>
            <person name="Martin F."/>
        </authorList>
    </citation>
    <scope>NUCLEOTIDE SEQUENCE [LARGE SCALE GENOMIC DNA]</scope>
    <source>
        <strain evidence="5">Zn</strain>
    </source>
</reference>
<feature type="domain" description="ADF-H" evidence="3">
    <location>
        <begin position="6"/>
        <end position="142"/>
    </location>
</feature>
<organism evidence="4 5">
    <name type="scientific">Oidiodendron maius (strain Zn)</name>
    <dbReference type="NCBI Taxonomy" id="913774"/>
    <lineage>
        <taxon>Eukaryota</taxon>
        <taxon>Fungi</taxon>
        <taxon>Dikarya</taxon>
        <taxon>Ascomycota</taxon>
        <taxon>Pezizomycotina</taxon>
        <taxon>Leotiomycetes</taxon>
        <taxon>Leotiomycetes incertae sedis</taxon>
        <taxon>Myxotrichaceae</taxon>
        <taxon>Oidiodendron</taxon>
    </lineage>
</organism>
<dbReference type="FunCoup" id="A0A0C3GWE9">
    <property type="interactions" value="91"/>
</dbReference>
<evidence type="ECO:0000313" key="5">
    <source>
        <dbReference type="Proteomes" id="UP000054321"/>
    </source>
</evidence>
<dbReference type="STRING" id="913774.A0A0C3GWE9"/>
<evidence type="ECO:0000256" key="1">
    <source>
        <dbReference type="ARBA" id="ARBA00010055"/>
    </source>
</evidence>
<dbReference type="InterPro" id="IPR002108">
    <property type="entry name" value="ADF-H"/>
</dbReference>
<dbReference type="HOGENOM" id="CLU_087056_0_0_1"/>
<keyword evidence="5" id="KW-1185">Reference proteome</keyword>
<dbReference type="SUPFAM" id="SSF55753">
    <property type="entry name" value="Actin depolymerizing proteins"/>
    <property type="match status" value="1"/>
</dbReference>
<gene>
    <name evidence="4" type="ORF">OIDMADRAFT_164881</name>
</gene>